<gene>
    <name evidence="1" type="ORF">TH25_23295</name>
</gene>
<sequence>MAAEHIGSSFDDFLSEEGILEEVEAVAVKRVIAWQIQQEMQQQHLSKKMMAERMQTSRTQLERLLDPLNDKVQLDTIIRGAKAVGRKIKLELA</sequence>
<dbReference type="OrthoDB" id="9809434at2"/>
<reference evidence="1 2" key="1">
    <citation type="submission" date="2014-07" db="EMBL/GenBank/DDBJ databases">
        <title>Draft genome sequence of Thalassospira profundimaris S25-3-2.</title>
        <authorList>
            <person name="Lai Q."/>
            <person name="Shao Z."/>
        </authorList>
    </citation>
    <scope>NUCLEOTIDE SEQUENCE [LARGE SCALE GENOMIC DNA]</scope>
    <source>
        <strain evidence="1 2">S25-3-2</strain>
    </source>
</reference>
<dbReference type="EMBL" id="JPWH01000032">
    <property type="protein sequence ID" value="RCK41925.1"/>
    <property type="molecule type" value="Genomic_DNA"/>
</dbReference>
<dbReference type="InterPro" id="IPR010982">
    <property type="entry name" value="Lambda_DNA-bd_dom_sf"/>
</dbReference>
<dbReference type="AlphaFoldDB" id="A0A367WKE7"/>
<evidence type="ECO:0000313" key="2">
    <source>
        <dbReference type="Proteomes" id="UP000252517"/>
    </source>
</evidence>
<comment type="caution">
    <text evidence="1">The sequence shown here is derived from an EMBL/GenBank/DDBJ whole genome shotgun (WGS) entry which is preliminary data.</text>
</comment>
<accession>A0A367WKE7</accession>
<dbReference type="Gene3D" id="1.10.260.40">
    <property type="entry name" value="lambda repressor-like DNA-binding domains"/>
    <property type="match status" value="1"/>
</dbReference>
<dbReference type="GO" id="GO:0003677">
    <property type="term" value="F:DNA binding"/>
    <property type="evidence" value="ECO:0007669"/>
    <property type="project" value="InterPro"/>
</dbReference>
<dbReference type="SUPFAM" id="SSF47413">
    <property type="entry name" value="lambda repressor-like DNA-binding domains"/>
    <property type="match status" value="1"/>
</dbReference>
<protein>
    <submittedName>
        <fullName evidence="1">Fis family transcriptional regulator</fullName>
    </submittedName>
</protein>
<dbReference type="RefSeq" id="WP_114090485.1">
    <property type="nucleotide sequence ID" value="NZ_JPWH01000032.1"/>
</dbReference>
<organism evidence="1 2">
    <name type="scientific">Thalassospira profundimaris</name>
    <dbReference type="NCBI Taxonomy" id="502049"/>
    <lineage>
        <taxon>Bacteria</taxon>
        <taxon>Pseudomonadati</taxon>
        <taxon>Pseudomonadota</taxon>
        <taxon>Alphaproteobacteria</taxon>
        <taxon>Rhodospirillales</taxon>
        <taxon>Thalassospiraceae</taxon>
        <taxon>Thalassospira</taxon>
    </lineage>
</organism>
<name>A0A367WKE7_9PROT</name>
<dbReference type="Proteomes" id="UP000252517">
    <property type="component" value="Unassembled WGS sequence"/>
</dbReference>
<proteinExistence type="predicted"/>
<evidence type="ECO:0000313" key="1">
    <source>
        <dbReference type="EMBL" id="RCK41925.1"/>
    </source>
</evidence>